<accession>A0A9X3BHF6</accession>
<organism evidence="2 3">
    <name type="scientific">Paraflavisolibacter caeni</name>
    <dbReference type="NCBI Taxonomy" id="2982496"/>
    <lineage>
        <taxon>Bacteria</taxon>
        <taxon>Pseudomonadati</taxon>
        <taxon>Bacteroidota</taxon>
        <taxon>Chitinophagia</taxon>
        <taxon>Chitinophagales</taxon>
        <taxon>Chitinophagaceae</taxon>
        <taxon>Paraflavisolibacter</taxon>
    </lineage>
</organism>
<sequence>MNSTIRTYEDLLKEQQRLIGIIKTQEELIRKDIAGVKEGLKPFNKVARQINNIATRDNTAPLMNFGLEFGVDLLLRKFILARSGWFTKIIIPFLVKNYSSHIIGEETRLFIFQKVRNFFQKIRPHASPEAYATSEAPPASGMQEKQDDFTARTSDLFKDEESRRDT</sequence>
<dbReference type="Proteomes" id="UP001155483">
    <property type="component" value="Unassembled WGS sequence"/>
</dbReference>
<name>A0A9X3BHF6_9BACT</name>
<dbReference type="EMBL" id="JAOTIF010000006">
    <property type="protein sequence ID" value="MCU7549532.1"/>
    <property type="molecule type" value="Genomic_DNA"/>
</dbReference>
<keyword evidence="3" id="KW-1185">Reference proteome</keyword>
<reference evidence="2" key="2">
    <citation type="submission" date="2023-04" db="EMBL/GenBank/DDBJ databases">
        <title>Paracnuella aquatica gen. nov., sp. nov., a member of the family Chitinophagaceae isolated from a hot spring.</title>
        <authorList>
            <person name="Wang C."/>
        </authorList>
    </citation>
    <scope>NUCLEOTIDE SEQUENCE</scope>
    <source>
        <strain evidence="2">LB-8</strain>
    </source>
</reference>
<proteinExistence type="predicted"/>
<reference evidence="2" key="1">
    <citation type="submission" date="2022-09" db="EMBL/GenBank/DDBJ databases">
        <authorList>
            <person name="Yuan C."/>
            <person name="Ke Z."/>
        </authorList>
    </citation>
    <scope>NUCLEOTIDE SEQUENCE</scope>
    <source>
        <strain evidence="2">LB-8</strain>
    </source>
</reference>
<evidence type="ECO:0000313" key="2">
    <source>
        <dbReference type="EMBL" id="MCU7549532.1"/>
    </source>
</evidence>
<protein>
    <submittedName>
        <fullName evidence="2">Uncharacterized protein</fullName>
    </submittedName>
</protein>
<dbReference type="AlphaFoldDB" id="A0A9X3BHF6"/>
<evidence type="ECO:0000256" key="1">
    <source>
        <dbReference type="SAM" id="MobiDB-lite"/>
    </source>
</evidence>
<evidence type="ECO:0000313" key="3">
    <source>
        <dbReference type="Proteomes" id="UP001155483"/>
    </source>
</evidence>
<gene>
    <name evidence="2" type="ORF">OCK74_10425</name>
</gene>
<feature type="region of interest" description="Disordered" evidence="1">
    <location>
        <begin position="128"/>
        <end position="166"/>
    </location>
</feature>
<dbReference type="RefSeq" id="WP_279296975.1">
    <property type="nucleotide sequence ID" value="NZ_JAOTIF010000006.1"/>
</dbReference>
<feature type="compositionally biased region" description="Basic and acidic residues" evidence="1">
    <location>
        <begin position="144"/>
        <end position="166"/>
    </location>
</feature>
<comment type="caution">
    <text evidence="2">The sequence shown here is derived from an EMBL/GenBank/DDBJ whole genome shotgun (WGS) entry which is preliminary data.</text>
</comment>